<dbReference type="Proteomes" id="UP001153269">
    <property type="component" value="Unassembled WGS sequence"/>
</dbReference>
<reference evidence="1" key="1">
    <citation type="submission" date="2020-03" db="EMBL/GenBank/DDBJ databases">
        <authorList>
            <person name="Weist P."/>
        </authorList>
    </citation>
    <scope>NUCLEOTIDE SEQUENCE</scope>
</reference>
<gene>
    <name evidence="1" type="ORF">PLEPLA_LOCUS9043</name>
</gene>
<name>A0A9N7TXX7_PLEPL</name>
<proteinExistence type="predicted"/>
<protein>
    <submittedName>
        <fullName evidence="1">Uncharacterized protein</fullName>
    </submittedName>
</protein>
<comment type="caution">
    <text evidence="1">The sequence shown here is derived from an EMBL/GenBank/DDBJ whole genome shotgun (WGS) entry which is preliminary data.</text>
</comment>
<keyword evidence="2" id="KW-1185">Reference proteome</keyword>
<sequence>MRTCVRLRVCERERECAYLEGWCKSGVVVVPPLQLLLLVHLYRPYDTDETERGLRGDTETEQRY</sequence>
<dbReference type="AlphaFoldDB" id="A0A9N7TXX7"/>
<organism evidence="1 2">
    <name type="scientific">Pleuronectes platessa</name>
    <name type="common">European plaice</name>
    <dbReference type="NCBI Taxonomy" id="8262"/>
    <lineage>
        <taxon>Eukaryota</taxon>
        <taxon>Metazoa</taxon>
        <taxon>Chordata</taxon>
        <taxon>Craniata</taxon>
        <taxon>Vertebrata</taxon>
        <taxon>Euteleostomi</taxon>
        <taxon>Actinopterygii</taxon>
        <taxon>Neopterygii</taxon>
        <taxon>Teleostei</taxon>
        <taxon>Neoteleostei</taxon>
        <taxon>Acanthomorphata</taxon>
        <taxon>Carangaria</taxon>
        <taxon>Pleuronectiformes</taxon>
        <taxon>Pleuronectoidei</taxon>
        <taxon>Pleuronectidae</taxon>
        <taxon>Pleuronectes</taxon>
    </lineage>
</organism>
<evidence type="ECO:0000313" key="2">
    <source>
        <dbReference type="Proteomes" id="UP001153269"/>
    </source>
</evidence>
<feature type="non-terminal residue" evidence="1">
    <location>
        <position position="64"/>
    </location>
</feature>
<evidence type="ECO:0000313" key="1">
    <source>
        <dbReference type="EMBL" id="CAB1421161.1"/>
    </source>
</evidence>
<accession>A0A9N7TXX7</accession>
<dbReference type="EMBL" id="CADEAL010000507">
    <property type="protein sequence ID" value="CAB1421161.1"/>
    <property type="molecule type" value="Genomic_DNA"/>
</dbReference>